<dbReference type="Proteomes" id="UP001434737">
    <property type="component" value="Chromosome"/>
</dbReference>
<dbReference type="EMBL" id="CP145316">
    <property type="protein sequence ID" value="XAM18037.1"/>
    <property type="molecule type" value="Genomic_DNA"/>
</dbReference>
<keyword evidence="2" id="KW-1185">Reference proteome</keyword>
<dbReference type="InterPro" id="IPR029063">
    <property type="entry name" value="SAM-dependent_MTases_sf"/>
</dbReference>
<protein>
    <submittedName>
        <fullName evidence="1">Uncharacterized protein</fullName>
    </submittedName>
</protein>
<sequence length="185" mass="21120">MLEKMICTQTYPDTYAILSQLKAQKKDIYLFGGTHGGHSLGSMVRDFYDKEGLEIKGHIANKAFSKQDSYKGKPILAIEEWSGSKDICIIIAMADVKAKAQLLKSYGFKHLYFMNTFRDVSYISGCTNGFESFFKSHLSEFESTYNLLSDDLSKEVMIGYLQDRIYNNYATLTRTQDKKGFLVIF</sequence>
<name>A0ABZ3F4D9_9HELI</name>
<dbReference type="RefSeq" id="WP_343353543.1">
    <property type="nucleotide sequence ID" value="NZ_CP145316.1"/>
</dbReference>
<reference evidence="1 2" key="1">
    <citation type="submission" date="2024-02" db="EMBL/GenBank/DDBJ databases">
        <title>Genome and pathogenicity analysis of Helicobacter mastomyrinus isolated from mice.</title>
        <authorList>
            <person name="Zhu L."/>
        </authorList>
    </citation>
    <scope>NUCLEOTIDE SEQUENCE [LARGE SCALE GENOMIC DNA]</scope>
    <source>
        <strain evidence="1 2">Hm-17</strain>
    </source>
</reference>
<proteinExistence type="predicted"/>
<gene>
    <name evidence="1" type="ORF">V3I05_10185</name>
</gene>
<evidence type="ECO:0000313" key="1">
    <source>
        <dbReference type="EMBL" id="XAM18037.1"/>
    </source>
</evidence>
<dbReference type="SUPFAM" id="SSF53335">
    <property type="entry name" value="S-adenosyl-L-methionine-dependent methyltransferases"/>
    <property type="match status" value="1"/>
</dbReference>
<organism evidence="1 2">
    <name type="scientific">Helicobacter mastomyrinus</name>
    <dbReference type="NCBI Taxonomy" id="287948"/>
    <lineage>
        <taxon>Bacteria</taxon>
        <taxon>Pseudomonadati</taxon>
        <taxon>Campylobacterota</taxon>
        <taxon>Epsilonproteobacteria</taxon>
        <taxon>Campylobacterales</taxon>
        <taxon>Helicobacteraceae</taxon>
        <taxon>Helicobacter</taxon>
    </lineage>
</organism>
<accession>A0ABZ3F4D9</accession>
<evidence type="ECO:0000313" key="2">
    <source>
        <dbReference type="Proteomes" id="UP001434737"/>
    </source>
</evidence>